<keyword evidence="4 8" id="KW-1133">Transmembrane helix</keyword>
<feature type="domain" description="Polycystin" evidence="10">
    <location>
        <begin position="4"/>
        <end position="147"/>
    </location>
</feature>
<dbReference type="InterPro" id="IPR013122">
    <property type="entry name" value="PKD1_2_channel"/>
</dbReference>
<dbReference type="PANTHER" id="PTHR10877:SF197">
    <property type="entry name" value="POLYCYSTIC KIDNEY DISEASE PROTEIN 1-LIKE 2"/>
    <property type="match status" value="1"/>
</dbReference>
<feature type="transmembrane region" description="Helical" evidence="8">
    <location>
        <begin position="357"/>
        <end position="382"/>
    </location>
</feature>
<dbReference type="GO" id="GO:0050982">
    <property type="term" value="P:detection of mechanical stimulus"/>
    <property type="evidence" value="ECO:0007669"/>
    <property type="project" value="TreeGrafter"/>
</dbReference>
<feature type="coiled-coil region" evidence="7">
    <location>
        <begin position="526"/>
        <end position="553"/>
    </location>
</feature>
<dbReference type="InterPro" id="IPR051223">
    <property type="entry name" value="Polycystin"/>
</dbReference>
<evidence type="ECO:0000256" key="5">
    <source>
        <dbReference type="ARBA" id="ARBA00023136"/>
    </source>
</evidence>
<gene>
    <name evidence="11" type="ORF">Ocin01_16939</name>
</gene>
<proteinExistence type="inferred from homology"/>
<evidence type="ECO:0000256" key="3">
    <source>
        <dbReference type="ARBA" id="ARBA00022692"/>
    </source>
</evidence>
<evidence type="ECO:0000259" key="9">
    <source>
        <dbReference type="Pfam" id="PF08016"/>
    </source>
</evidence>
<feature type="transmembrane region" description="Helical" evidence="8">
    <location>
        <begin position="203"/>
        <end position="225"/>
    </location>
</feature>
<sequence>MNTTCIEHDQIAIGPNFRCNAEYKKSSQDRESYNPAWDPVTGSRLPSSLTNDGWEFHGKDSKKTLSLGYTGYQGNYDGGGYILELGRSHRESESIIKFMRTHHWLDHRTRAIFIELTLMNPNINKFVDVVLLIEQSATWAYTMKSWISPITLIPIEDLQESNDLIWVAINILVIVSILIVLFCIFMIEAYSTPNFRWVTSLRFWFDMTIITLALTSLGISVARFVSAKEVSDVIESQRIDEYVSIQRAAWWYDVEKIVFSITQTVVFIKIWKLIMFTDRRFLSFALTLKLTAGFLLGFLLILSIFIFAFAFAGHFLFGQDLWEFSTLKESMITLVDQILGVSLFDEFAQANPVMGPVYAFLFGFLVVFIGLNFVVALLDLGVHEAKEVVLQRKIWLTYTNYFIQTMKKSFPIIERRFRKEHADSAEVPMQIPPERMQGMKDATAAYLREFLGTTRDKMNEMETHCNRLLAGTGYRMVNKQEKAKRKELEKQQHIDQMRTGTSIYIKEKIGYDMNPEEMKSYADFNKEIVKLRIQKMEKKMEELVIKVDQLVDSFT</sequence>
<keyword evidence="7" id="KW-0175">Coiled coil</keyword>
<dbReference type="PRINTS" id="PR01433">
    <property type="entry name" value="POLYCYSTIN2"/>
</dbReference>
<evidence type="ECO:0000256" key="2">
    <source>
        <dbReference type="ARBA" id="ARBA00007200"/>
    </source>
</evidence>
<dbReference type="Pfam" id="PF08016">
    <property type="entry name" value="PKD_channel"/>
    <property type="match status" value="1"/>
</dbReference>
<keyword evidence="6" id="KW-0325">Glycoprotein</keyword>
<evidence type="ECO:0000313" key="12">
    <source>
        <dbReference type="Proteomes" id="UP000094527"/>
    </source>
</evidence>
<dbReference type="Pfam" id="PF20519">
    <property type="entry name" value="Polycystin_dom"/>
    <property type="match status" value="1"/>
</dbReference>
<dbReference type="AlphaFoldDB" id="A0A1D2M9U0"/>
<comment type="caution">
    <text evidence="11">The sequence shown here is derived from an EMBL/GenBank/DDBJ whole genome shotgun (WGS) entry which is preliminary data.</text>
</comment>
<feature type="domain" description="Polycystin cation channel PKD1/PKD2" evidence="9">
    <location>
        <begin position="170"/>
        <end position="378"/>
    </location>
</feature>
<dbReference type="PANTHER" id="PTHR10877">
    <property type="entry name" value="POLYCYSTIN FAMILY MEMBER"/>
    <property type="match status" value="1"/>
</dbReference>
<feature type="transmembrane region" description="Helical" evidence="8">
    <location>
        <begin position="294"/>
        <end position="317"/>
    </location>
</feature>
<dbReference type="GO" id="GO:0016020">
    <property type="term" value="C:membrane"/>
    <property type="evidence" value="ECO:0007669"/>
    <property type="project" value="UniProtKB-SubCell"/>
</dbReference>
<evidence type="ECO:0000256" key="7">
    <source>
        <dbReference type="SAM" id="Coils"/>
    </source>
</evidence>
<dbReference type="STRING" id="48709.A0A1D2M9U0"/>
<comment type="similarity">
    <text evidence="2">Belongs to the polycystin family.</text>
</comment>
<dbReference type="OrthoDB" id="5322100at2759"/>
<dbReference type="GO" id="GO:0005262">
    <property type="term" value="F:calcium channel activity"/>
    <property type="evidence" value="ECO:0007669"/>
    <property type="project" value="TreeGrafter"/>
</dbReference>
<evidence type="ECO:0000256" key="1">
    <source>
        <dbReference type="ARBA" id="ARBA00004141"/>
    </source>
</evidence>
<reference evidence="11 12" key="1">
    <citation type="journal article" date="2016" name="Genome Biol. Evol.">
        <title>Gene Family Evolution Reflects Adaptation to Soil Environmental Stressors in the Genome of the Collembolan Orchesella cincta.</title>
        <authorList>
            <person name="Faddeeva-Vakhrusheva A."/>
            <person name="Derks M.F."/>
            <person name="Anvar S.Y."/>
            <person name="Agamennone V."/>
            <person name="Suring W."/>
            <person name="Smit S."/>
            <person name="van Straalen N.M."/>
            <person name="Roelofs D."/>
        </authorList>
    </citation>
    <scope>NUCLEOTIDE SEQUENCE [LARGE SCALE GENOMIC DNA]</scope>
    <source>
        <tissue evidence="11">Mixed pool</tissue>
    </source>
</reference>
<evidence type="ECO:0000256" key="8">
    <source>
        <dbReference type="SAM" id="Phobius"/>
    </source>
</evidence>
<accession>A0A1D2M9U0</accession>
<name>A0A1D2M9U0_ORCCI</name>
<keyword evidence="3 8" id="KW-0812">Transmembrane</keyword>
<dbReference type="EMBL" id="LJIJ01002405">
    <property type="protein sequence ID" value="ODM89740.1"/>
    <property type="molecule type" value="Genomic_DNA"/>
</dbReference>
<dbReference type="InterPro" id="IPR003915">
    <property type="entry name" value="PKD_2"/>
</dbReference>
<feature type="transmembrane region" description="Helical" evidence="8">
    <location>
        <begin position="164"/>
        <end position="191"/>
    </location>
</feature>
<organism evidence="11 12">
    <name type="scientific">Orchesella cincta</name>
    <name type="common">Springtail</name>
    <name type="synonym">Podura cincta</name>
    <dbReference type="NCBI Taxonomy" id="48709"/>
    <lineage>
        <taxon>Eukaryota</taxon>
        <taxon>Metazoa</taxon>
        <taxon>Ecdysozoa</taxon>
        <taxon>Arthropoda</taxon>
        <taxon>Hexapoda</taxon>
        <taxon>Collembola</taxon>
        <taxon>Entomobryomorpha</taxon>
        <taxon>Entomobryoidea</taxon>
        <taxon>Orchesellidae</taxon>
        <taxon>Orchesellinae</taxon>
        <taxon>Orchesella</taxon>
    </lineage>
</organism>
<protein>
    <submittedName>
        <fullName evidence="11">Polycystin-2</fullName>
    </submittedName>
</protein>
<evidence type="ECO:0000313" key="11">
    <source>
        <dbReference type="EMBL" id="ODM89740.1"/>
    </source>
</evidence>
<evidence type="ECO:0000256" key="4">
    <source>
        <dbReference type="ARBA" id="ARBA00022989"/>
    </source>
</evidence>
<keyword evidence="5 8" id="KW-0472">Membrane</keyword>
<dbReference type="InterPro" id="IPR046791">
    <property type="entry name" value="Polycystin_dom"/>
</dbReference>
<dbReference type="Proteomes" id="UP000094527">
    <property type="component" value="Unassembled WGS sequence"/>
</dbReference>
<comment type="subcellular location">
    <subcellularLocation>
        <location evidence="1">Membrane</location>
        <topology evidence="1">Multi-pass membrane protein</topology>
    </subcellularLocation>
</comment>
<evidence type="ECO:0000259" key="10">
    <source>
        <dbReference type="Pfam" id="PF20519"/>
    </source>
</evidence>
<dbReference type="OMA" id="ERENWID"/>
<evidence type="ECO:0000256" key="6">
    <source>
        <dbReference type="ARBA" id="ARBA00023180"/>
    </source>
</evidence>
<dbReference type="GO" id="GO:0005509">
    <property type="term" value="F:calcium ion binding"/>
    <property type="evidence" value="ECO:0007669"/>
    <property type="project" value="InterPro"/>
</dbReference>
<keyword evidence="12" id="KW-1185">Reference proteome</keyword>